<dbReference type="AlphaFoldDB" id="A0A9P0AJK6"/>
<name>A0A9P0AJK6_BEMTA</name>
<keyword evidence="6 13" id="KW-0479">Metal-binding</keyword>
<comment type="similarity">
    <text evidence="4">Belongs to the cytochrome P450 family.</text>
</comment>
<dbReference type="InterPro" id="IPR036396">
    <property type="entry name" value="Cyt_P450_sf"/>
</dbReference>
<evidence type="ECO:0000256" key="14">
    <source>
        <dbReference type="SAM" id="Phobius"/>
    </source>
</evidence>
<comment type="subcellular location">
    <subcellularLocation>
        <location evidence="3">Endoplasmic reticulum membrane</location>
        <topology evidence="3">Peripheral membrane protein</topology>
    </subcellularLocation>
    <subcellularLocation>
        <location evidence="2">Microsome membrane</location>
        <topology evidence="2">Peripheral membrane protein</topology>
    </subcellularLocation>
</comment>
<evidence type="ECO:0000256" key="5">
    <source>
        <dbReference type="ARBA" id="ARBA00022617"/>
    </source>
</evidence>
<dbReference type="Proteomes" id="UP001152759">
    <property type="component" value="Chromosome 8"/>
</dbReference>
<dbReference type="GO" id="GO:0005506">
    <property type="term" value="F:iron ion binding"/>
    <property type="evidence" value="ECO:0007669"/>
    <property type="project" value="InterPro"/>
</dbReference>
<keyword evidence="9" id="KW-0560">Oxidoreductase</keyword>
<evidence type="ECO:0000256" key="2">
    <source>
        <dbReference type="ARBA" id="ARBA00004174"/>
    </source>
</evidence>
<dbReference type="PANTHER" id="PTHR24291:SF189">
    <property type="entry name" value="CYTOCHROME P450 4C3-RELATED"/>
    <property type="match status" value="1"/>
</dbReference>
<evidence type="ECO:0000256" key="1">
    <source>
        <dbReference type="ARBA" id="ARBA00001971"/>
    </source>
</evidence>
<comment type="cofactor">
    <cofactor evidence="1 13">
        <name>heme</name>
        <dbReference type="ChEBI" id="CHEBI:30413"/>
    </cofactor>
</comment>
<keyword evidence="16" id="KW-1185">Reference proteome</keyword>
<evidence type="ECO:0000256" key="7">
    <source>
        <dbReference type="ARBA" id="ARBA00022824"/>
    </source>
</evidence>
<evidence type="ECO:0000256" key="11">
    <source>
        <dbReference type="ARBA" id="ARBA00023033"/>
    </source>
</evidence>
<evidence type="ECO:0000256" key="8">
    <source>
        <dbReference type="ARBA" id="ARBA00022848"/>
    </source>
</evidence>
<dbReference type="SUPFAM" id="SSF48264">
    <property type="entry name" value="Cytochrome P450"/>
    <property type="match status" value="1"/>
</dbReference>
<dbReference type="KEGG" id="btab:109035369"/>
<feature type="transmembrane region" description="Helical" evidence="14">
    <location>
        <begin position="12"/>
        <end position="28"/>
    </location>
</feature>
<evidence type="ECO:0000256" key="12">
    <source>
        <dbReference type="ARBA" id="ARBA00023136"/>
    </source>
</evidence>
<accession>A0A9P0AJK6</accession>
<keyword evidence="11" id="KW-0503">Monooxygenase</keyword>
<keyword evidence="8" id="KW-0492">Microsome</keyword>
<keyword evidence="5 13" id="KW-0349">Heme</keyword>
<dbReference type="Pfam" id="PF00067">
    <property type="entry name" value="p450"/>
    <property type="match status" value="1"/>
</dbReference>
<gene>
    <name evidence="15" type="ORF">BEMITA_LOCUS12539</name>
</gene>
<evidence type="ECO:0000256" key="13">
    <source>
        <dbReference type="PIRSR" id="PIRSR602401-1"/>
    </source>
</evidence>
<evidence type="ECO:0000256" key="6">
    <source>
        <dbReference type="ARBA" id="ARBA00022723"/>
    </source>
</evidence>
<dbReference type="PRINTS" id="PR00385">
    <property type="entry name" value="P450"/>
</dbReference>
<keyword evidence="10 13" id="KW-0408">Iron</keyword>
<evidence type="ECO:0000256" key="3">
    <source>
        <dbReference type="ARBA" id="ARBA00004406"/>
    </source>
</evidence>
<dbReference type="PRINTS" id="PR00463">
    <property type="entry name" value="EP450I"/>
</dbReference>
<evidence type="ECO:0000256" key="4">
    <source>
        <dbReference type="ARBA" id="ARBA00010617"/>
    </source>
</evidence>
<keyword evidence="12 14" id="KW-0472">Membrane</keyword>
<protein>
    <recommendedName>
        <fullName evidence="17">Cytochrome P450</fullName>
    </recommendedName>
</protein>
<dbReference type="GO" id="GO:0020037">
    <property type="term" value="F:heme binding"/>
    <property type="evidence" value="ECO:0007669"/>
    <property type="project" value="InterPro"/>
</dbReference>
<dbReference type="GO" id="GO:0016705">
    <property type="term" value="F:oxidoreductase activity, acting on paired donors, with incorporation or reduction of molecular oxygen"/>
    <property type="evidence" value="ECO:0007669"/>
    <property type="project" value="InterPro"/>
</dbReference>
<dbReference type="InterPro" id="IPR001128">
    <property type="entry name" value="Cyt_P450"/>
</dbReference>
<dbReference type="Gene3D" id="1.10.630.10">
    <property type="entry name" value="Cytochrome P450"/>
    <property type="match status" value="1"/>
</dbReference>
<reference evidence="15" key="1">
    <citation type="submission" date="2021-12" db="EMBL/GenBank/DDBJ databases">
        <authorList>
            <person name="King R."/>
        </authorList>
    </citation>
    <scope>NUCLEOTIDE SEQUENCE</scope>
</reference>
<dbReference type="EMBL" id="OU963869">
    <property type="protein sequence ID" value="CAH0394213.1"/>
    <property type="molecule type" value="Genomic_DNA"/>
</dbReference>
<proteinExistence type="inferred from homology"/>
<evidence type="ECO:0000256" key="9">
    <source>
        <dbReference type="ARBA" id="ARBA00023002"/>
    </source>
</evidence>
<evidence type="ECO:0000313" key="16">
    <source>
        <dbReference type="Proteomes" id="UP001152759"/>
    </source>
</evidence>
<dbReference type="InterPro" id="IPR002401">
    <property type="entry name" value="Cyt_P450_E_grp-I"/>
</dbReference>
<keyword evidence="14" id="KW-0812">Transmembrane</keyword>
<keyword evidence="14" id="KW-1133">Transmembrane helix</keyword>
<dbReference type="InterPro" id="IPR050196">
    <property type="entry name" value="Cytochrome_P450_Monoox"/>
</dbReference>
<dbReference type="PANTHER" id="PTHR24291">
    <property type="entry name" value="CYTOCHROME P450 FAMILY 4"/>
    <property type="match status" value="1"/>
</dbReference>
<organism evidence="15 16">
    <name type="scientific">Bemisia tabaci</name>
    <name type="common">Sweetpotato whitefly</name>
    <name type="synonym">Aleurodes tabaci</name>
    <dbReference type="NCBI Taxonomy" id="7038"/>
    <lineage>
        <taxon>Eukaryota</taxon>
        <taxon>Metazoa</taxon>
        <taxon>Ecdysozoa</taxon>
        <taxon>Arthropoda</taxon>
        <taxon>Hexapoda</taxon>
        <taxon>Insecta</taxon>
        <taxon>Pterygota</taxon>
        <taxon>Neoptera</taxon>
        <taxon>Paraneoptera</taxon>
        <taxon>Hemiptera</taxon>
        <taxon>Sternorrhyncha</taxon>
        <taxon>Aleyrodoidea</taxon>
        <taxon>Aleyrodidae</taxon>
        <taxon>Aleyrodinae</taxon>
        <taxon>Bemisia</taxon>
    </lineage>
</organism>
<evidence type="ECO:0000256" key="10">
    <source>
        <dbReference type="ARBA" id="ARBA00023004"/>
    </source>
</evidence>
<keyword evidence="7" id="KW-0256">Endoplasmic reticulum</keyword>
<sequence>MDGNIPKLGLSNILLMCVIGAITIRAIYQRWKNRKLYAFMSSIPGPMSLPFIGGIYVCIGISRNNLFRKLKTFKKNYPGIIAGIWERGKPHLIVSSREVVNAVLASSENIDKIYHYRNVKIGTATMFSASGTEWRMIRNIMNPSFQTKLLPLFDVHFYNHVKTFVSNLKEHLNGDKFDIFTPIHLCTIDLICDSMVRNRIGAQENRLVRFSYVMTQLYEMLFEKIFSPLLWSDWIYALSGKKKLVRALRKEQNDYLQKMMDQRIRERAELKVAGHLETSQIYIDILLDKMDAGILSKQHIISEISEILVAGSFTTAIVLSWVFKLLAVYPDIQEKAYQEIKKNCSGEEVRLDELSELVYTEMIIKETLRHCGVPLTGRNLTKDVRVNDSMTIPAGIQLIMSAHDLHHDPEYWERPGEFYPEHFSPANEKSRPKGAFVPFMGGKRVCPGSRYAMRSMRFLVANTLLRYKFSTDENPPKDIRDMDCRYIFLFLPTNGFLVKMDIR</sequence>
<dbReference type="GO" id="GO:0005789">
    <property type="term" value="C:endoplasmic reticulum membrane"/>
    <property type="evidence" value="ECO:0007669"/>
    <property type="project" value="UniProtKB-SubCell"/>
</dbReference>
<feature type="binding site" description="axial binding residue" evidence="13">
    <location>
        <position position="446"/>
    </location>
    <ligand>
        <name>heme</name>
        <dbReference type="ChEBI" id="CHEBI:30413"/>
    </ligand>
    <ligandPart>
        <name>Fe</name>
        <dbReference type="ChEBI" id="CHEBI:18248"/>
    </ligandPart>
</feature>
<evidence type="ECO:0008006" key="17">
    <source>
        <dbReference type="Google" id="ProtNLM"/>
    </source>
</evidence>
<dbReference type="GO" id="GO:0004497">
    <property type="term" value="F:monooxygenase activity"/>
    <property type="evidence" value="ECO:0007669"/>
    <property type="project" value="UniProtKB-KW"/>
</dbReference>
<evidence type="ECO:0000313" key="15">
    <source>
        <dbReference type="EMBL" id="CAH0394213.1"/>
    </source>
</evidence>